<dbReference type="eggNOG" id="KOG3788">
    <property type="taxonomic scope" value="Eukaryota"/>
</dbReference>
<evidence type="ECO:0000256" key="4">
    <source>
        <dbReference type="ARBA" id="ARBA00022692"/>
    </source>
</evidence>
<dbReference type="KEGG" id="hir:HETIRDRAFT_43024"/>
<dbReference type="HOGENOM" id="CLU_018207_4_0_1"/>
<keyword evidence="4 10" id="KW-0812">Transmembrane</keyword>
<dbReference type="GO" id="GO:0005886">
    <property type="term" value="C:plasma membrane"/>
    <property type="evidence" value="ECO:0007669"/>
    <property type="project" value="TreeGrafter"/>
</dbReference>
<dbReference type="OrthoDB" id="666972at2759"/>
<keyword evidence="8 10" id="KW-0472">Membrane</keyword>
<protein>
    <submittedName>
        <fullName evidence="12">Mg2+ transporter-E</fullName>
    </submittedName>
</protein>
<dbReference type="AlphaFoldDB" id="W4KJ97"/>
<feature type="domain" description="SLC41A/MgtE integral membrane" evidence="11">
    <location>
        <begin position="124"/>
        <end position="295"/>
    </location>
</feature>
<evidence type="ECO:0000256" key="6">
    <source>
        <dbReference type="ARBA" id="ARBA00022989"/>
    </source>
</evidence>
<comment type="subcellular location">
    <subcellularLocation>
        <location evidence="1">Membrane</location>
        <topology evidence="1">Multi-pass membrane protein</topology>
    </subcellularLocation>
</comment>
<dbReference type="SUPFAM" id="SSF161093">
    <property type="entry name" value="MgtE membrane domain-like"/>
    <property type="match status" value="2"/>
</dbReference>
<feature type="transmembrane region" description="Helical" evidence="10">
    <location>
        <begin position="165"/>
        <end position="190"/>
    </location>
</feature>
<feature type="transmembrane region" description="Helical" evidence="10">
    <location>
        <begin position="500"/>
        <end position="522"/>
    </location>
</feature>
<evidence type="ECO:0000256" key="10">
    <source>
        <dbReference type="SAM" id="Phobius"/>
    </source>
</evidence>
<gene>
    <name evidence="12" type="ORF">HETIRDRAFT_43024</name>
</gene>
<evidence type="ECO:0000313" key="12">
    <source>
        <dbReference type="EMBL" id="ETW85141.1"/>
    </source>
</evidence>
<feature type="transmembrane region" description="Helical" evidence="10">
    <location>
        <begin position="425"/>
        <end position="445"/>
    </location>
</feature>
<dbReference type="InterPro" id="IPR036739">
    <property type="entry name" value="SLC41_membr_dom_sf"/>
</dbReference>
<dbReference type="Proteomes" id="UP000030671">
    <property type="component" value="Unassembled WGS sequence"/>
</dbReference>
<accession>W4KJ97</accession>
<evidence type="ECO:0000256" key="2">
    <source>
        <dbReference type="ARBA" id="ARBA00009749"/>
    </source>
</evidence>
<dbReference type="InterPro" id="IPR045349">
    <property type="entry name" value="SLC41A1-3"/>
</dbReference>
<dbReference type="InterPro" id="IPR006667">
    <property type="entry name" value="SLC41_membr_dom"/>
</dbReference>
<feature type="transmembrane region" description="Helical" evidence="10">
    <location>
        <begin position="457"/>
        <end position="479"/>
    </location>
</feature>
<evidence type="ECO:0000313" key="13">
    <source>
        <dbReference type="Proteomes" id="UP000030671"/>
    </source>
</evidence>
<dbReference type="EMBL" id="KI925455">
    <property type="protein sequence ID" value="ETW85141.1"/>
    <property type="molecule type" value="Genomic_DNA"/>
</dbReference>
<reference evidence="12 13" key="1">
    <citation type="journal article" date="2012" name="New Phytol.">
        <title>Insight into trade-off between wood decay and parasitism from the genome of a fungal forest pathogen.</title>
        <authorList>
            <person name="Olson A."/>
            <person name="Aerts A."/>
            <person name="Asiegbu F."/>
            <person name="Belbahri L."/>
            <person name="Bouzid O."/>
            <person name="Broberg A."/>
            <person name="Canback B."/>
            <person name="Coutinho P.M."/>
            <person name="Cullen D."/>
            <person name="Dalman K."/>
            <person name="Deflorio G."/>
            <person name="van Diepen L.T."/>
            <person name="Dunand C."/>
            <person name="Duplessis S."/>
            <person name="Durling M."/>
            <person name="Gonthier P."/>
            <person name="Grimwood J."/>
            <person name="Fossdal C.G."/>
            <person name="Hansson D."/>
            <person name="Henrissat B."/>
            <person name="Hietala A."/>
            <person name="Himmelstrand K."/>
            <person name="Hoffmeister D."/>
            <person name="Hogberg N."/>
            <person name="James T.Y."/>
            <person name="Karlsson M."/>
            <person name="Kohler A."/>
            <person name="Kues U."/>
            <person name="Lee Y.H."/>
            <person name="Lin Y.C."/>
            <person name="Lind M."/>
            <person name="Lindquist E."/>
            <person name="Lombard V."/>
            <person name="Lucas S."/>
            <person name="Lunden K."/>
            <person name="Morin E."/>
            <person name="Murat C."/>
            <person name="Park J."/>
            <person name="Raffaello T."/>
            <person name="Rouze P."/>
            <person name="Salamov A."/>
            <person name="Schmutz J."/>
            <person name="Solheim H."/>
            <person name="Stahlberg J."/>
            <person name="Velez H."/>
            <person name="de Vries R.P."/>
            <person name="Wiebenga A."/>
            <person name="Woodward S."/>
            <person name="Yakovlev I."/>
            <person name="Garbelotto M."/>
            <person name="Martin F."/>
            <person name="Grigoriev I.V."/>
            <person name="Stenlid J."/>
        </authorList>
    </citation>
    <scope>NUCLEOTIDE SEQUENCE [LARGE SCALE GENOMIC DNA]</scope>
    <source>
        <strain evidence="12 13">TC 32-1</strain>
    </source>
</reference>
<evidence type="ECO:0000256" key="1">
    <source>
        <dbReference type="ARBA" id="ARBA00004141"/>
    </source>
</evidence>
<organism evidence="12 13">
    <name type="scientific">Heterobasidion irregulare (strain TC 32-1)</name>
    <dbReference type="NCBI Taxonomy" id="747525"/>
    <lineage>
        <taxon>Eukaryota</taxon>
        <taxon>Fungi</taxon>
        <taxon>Dikarya</taxon>
        <taxon>Basidiomycota</taxon>
        <taxon>Agaricomycotina</taxon>
        <taxon>Agaricomycetes</taxon>
        <taxon>Russulales</taxon>
        <taxon>Bondarzewiaceae</taxon>
        <taxon>Heterobasidion</taxon>
        <taxon>Heterobasidion annosum species complex</taxon>
    </lineage>
</organism>
<feature type="region of interest" description="Disordered" evidence="9">
    <location>
        <begin position="1"/>
        <end position="64"/>
    </location>
</feature>
<evidence type="ECO:0000259" key="11">
    <source>
        <dbReference type="Pfam" id="PF01769"/>
    </source>
</evidence>
<dbReference type="PANTHER" id="PTHR16228:SF7">
    <property type="entry name" value="SLC41A_MGTE INTEGRAL MEMBRANE DOMAIN-CONTAINING PROTEIN"/>
    <property type="match status" value="1"/>
</dbReference>
<feature type="transmembrane region" description="Helical" evidence="10">
    <location>
        <begin position="239"/>
        <end position="266"/>
    </location>
</feature>
<proteinExistence type="inferred from homology"/>
<keyword evidence="13" id="KW-1185">Reference proteome</keyword>
<keyword evidence="7" id="KW-0406">Ion transport</keyword>
<dbReference type="GeneID" id="20674431"/>
<evidence type="ECO:0000256" key="7">
    <source>
        <dbReference type="ARBA" id="ARBA00023065"/>
    </source>
</evidence>
<feature type="transmembrane region" description="Helical" evidence="10">
    <location>
        <begin position="309"/>
        <end position="328"/>
    </location>
</feature>
<feature type="domain" description="SLC41A/MgtE integral membrane" evidence="11">
    <location>
        <begin position="376"/>
        <end position="513"/>
    </location>
</feature>
<keyword evidence="3" id="KW-0813">Transport</keyword>
<keyword evidence="6 10" id="KW-1133">Transmembrane helix</keyword>
<dbReference type="PANTHER" id="PTHR16228">
    <property type="entry name" value="DIVALENT CATION TRANSPORTER SOLUTE CARRIER FAMILY 41"/>
    <property type="match status" value="1"/>
</dbReference>
<feature type="transmembrane region" description="Helical" evidence="10">
    <location>
        <begin position="340"/>
        <end position="364"/>
    </location>
</feature>
<dbReference type="GO" id="GO:0008324">
    <property type="term" value="F:monoatomic cation transmembrane transporter activity"/>
    <property type="evidence" value="ECO:0007669"/>
    <property type="project" value="InterPro"/>
</dbReference>
<dbReference type="Gene3D" id="1.10.357.20">
    <property type="entry name" value="SLC41 divalent cation transporters, integral membrane domain"/>
    <property type="match status" value="2"/>
</dbReference>
<keyword evidence="5" id="KW-0460">Magnesium</keyword>
<dbReference type="RefSeq" id="XP_009541763.1">
    <property type="nucleotide sequence ID" value="XM_009543468.1"/>
</dbReference>
<feature type="transmembrane region" description="Helical" evidence="10">
    <location>
        <begin position="278"/>
        <end position="303"/>
    </location>
</feature>
<comment type="similarity">
    <text evidence="2">Belongs to the SLC41A transporter family.</text>
</comment>
<dbReference type="InParanoid" id="W4KJ97"/>
<evidence type="ECO:0000256" key="8">
    <source>
        <dbReference type="ARBA" id="ARBA00023136"/>
    </source>
</evidence>
<name>W4KJ97_HETIT</name>
<dbReference type="Pfam" id="PF01769">
    <property type="entry name" value="MgtE"/>
    <property type="match status" value="2"/>
</dbReference>
<sequence>MHSDSASSSDDDDIEMTHLEDITVTPNPRLFDRTHYPPVEVEDHASEDGDEGEMALLGSGGNTRWRDESTTVGKGLWAQTGSIVVETAPTLLFTTIGLMFTGELLDHVSRWKAMSRINELIMIIPVVLNLKGNLEMNLSARLGTAANMGDLDSAKTRNAIVWGNLTLLQVQAAVVSFVAALVSIVLGLIVPPGPPPPPPPEPGSADETLFSRRFLYNVRTPYPARPLGDPRPKSGFSEIVMVASTAMSATCLSAIVLGSFMCGLIVICRKFGRDPDNIAPPVASCLGDLVTLFLLGVTSTILIRFLGTPVPFGVIVLIVCTSVGCAVLTRRNPHVKDLLLQGWSPLLGAMIISSGTGIILDMFVSRYEGFALLAVAISGLPGSVGSVLVSRLSTSLHASVAGSLPTTSASSFARKPPRTEPSPRLVMLTLFFVTLPVEVIFLAVLRALNWLRLPFPFVAASVFFFCFAVFISLVVARYLTDFLWSRGFDPDMYALPVHSALMDLVGQLLLVACFELVSVMGISVGSKP</sequence>
<feature type="compositionally biased region" description="Basic and acidic residues" evidence="9">
    <location>
        <begin position="30"/>
        <end position="47"/>
    </location>
</feature>
<evidence type="ECO:0000256" key="5">
    <source>
        <dbReference type="ARBA" id="ARBA00022842"/>
    </source>
</evidence>
<evidence type="ECO:0000256" key="9">
    <source>
        <dbReference type="SAM" id="MobiDB-lite"/>
    </source>
</evidence>
<evidence type="ECO:0000256" key="3">
    <source>
        <dbReference type="ARBA" id="ARBA00022448"/>
    </source>
</evidence>